<dbReference type="Proteomes" id="UP000808372">
    <property type="component" value="Chromosome 17"/>
</dbReference>
<dbReference type="KEGG" id="snh:120062105"/>
<dbReference type="PANTHER" id="PTHR46760:SF1">
    <property type="entry name" value="TRANSCRIPTION TERMINATION FACTOR 1"/>
    <property type="match status" value="1"/>
</dbReference>
<evidence type="ECO:0000256" key="1">
    <source>
        <dbReference type="SAM" id="MobiDB-lite"/>
    </source>
</evidence>
<accession>A0A8U1H010</accession>
<feature type="region of interest" description="Disordered" evidence="1">
    <location>
        <begin position="72"/>
        <end position="95"/>
    </location>
</feature>
<gene>
    <name evidence="3" type="primary">LOC120062105</name>
</gene>
<dbReference type="PANTHER" id="PTHR46760">
    <property type="entry name" value="TRANSCRIPTION TERMINATION FACTOR 1"/>
    <property type="match status" value="1"/>
</dbReference>
<dbReference type="InterPro" id="IPR053078">
    <property type="entry name" value="TTF1-like"/>
</dbReference>
<dbReference type="AlphaFoldDB" id="A0A8U1H010"/>
<sequence length="111" mass="13079">MQVEDAADVDWEEIADTIGCVIPCYVQMHYHWLKVGKVPLWQSMSFCEIIDFLYSSVLPQFEELLRHSQIESGETESRDLHQVQIESGETESRDDRREHFLLSEIFENEDD</sequence>
<dbReference type="GO" id="GO:0005730">
    <property type="term" value="C:nucleolus"/>
    <property type="evidence" value="ECO:0007669"/>
    <property type="project" value="TreeGrafter"/>
</dbReference>
<dbReference type="RefSeq" id="XP_038867843.1">
    <property type="nucleotide sequence ID" value="XM_039011915.1"/>
</dbReference>
<organism evidence="2 3">
    <name type="scientific">Salvelinus namaycush</name>
    <name type="common">Lake trout</name>
    <name type="synonym">Salmo namaycush</name>
    <dbReference type="NCBI Taxonomy" id="8040"/>
    <lineage>
        <taxon>Eukaryota</taxon>
        <taxon>Metazoa</taxon>
        <taxon>Chordata</taxon>
        <taxon>Craniata</taxon>
        <taxon>Vertebrata</taxon>
        <taxon>Euteleostomi</taxon>
        <taxon>Actinopterygii</taxon>
        <taxon>Neopterygii</taxon>
        <taxon>Teleostei</taxon>
        <taxon>Protacanthopterygii</taxon>
        <taxon>Salmoniformes</taxon>
        <taxon>Salmonidae</taxon>
        <taxon>Salmoninae</taxon>
        <taxon>Salvelinus</taxon>
    </lineage>
</organism>
<dbReference type="GO" id="GO:0003682">
    <property type="term" value="F:chromatin binding"/>
    <property type="evidence" value="ECO:0007669"/>
    <property type="project" value="TreeGrafter"/>
</dbReference>
<name>A0A8U1H010_SALNM</name>
<dbReference type="GeneID" id="120062105"/>
<proteinExistence type="predicted"/>
<evidence type="ECO:0000313" key="2">
    <source>
        <dbReference type="Proteomes" id="UP000808372"/>
    </source>
</evidence>
<reference evidence="3" key="1">
    <citation type="submission" date="2025-08" db="UniProtKB">
        <authorList>
            <consortium name="RefSeq"/>
        </authorList>
    </citation>
    <scope>IDENTIFICATION</scope>
    <source>
        <tissue evidence="3">White muscle</tissue>
    </source>
</reference>
<protein>
    <submittedName>
        <fullName evidence="3">Transcription termination factor 1</fullName>
    </submittedName>
</protein>
<feature type="compositionally biased region" description="Basic and acidic residues" evidence="1">
    <location>
        <begin position="72"/>
        <end position="81"/>
    </location>
</feature>
<evidence type="ECO:0000313" key="3">
    <source>
        <dbReference type="RefSeq" id="XP_038867843.1"/>
    </source>
</evidence>
<dbReference type="GO" id="GO:0006363">
    <property type="term" value="P:termination of RNA polymerase I transcription"/>
    <property type="evidence" value="ECO:0007669"/>
    <property type="project" value="TreeGrafter"/>
</dbReference>
<keyword evidence="2" id="KW-1185">Reference proteome</keyword>